<comment type="caution">
    <text evidence="2">The sequence shown here is derived from an EMBL/GenBank/DDBJ whole genome shotgun (WGS) entry which is preliminary data.</text>
</comment>
<accession>A0A8H5ES57</accession>
<dbReference type="Proteomes" id="UP000541558">
    <property type="component" value="Unassembled WGS sequence"/>
</dbReference>
<gene>
    <name evidence="2" type="ORF">D9611_012046</name>
</gene>
<sequence>MSPALSGLSFLQLVELCDNVELRRDAPDVLYDARYPEDEQLVPFALTDALDSPVVGLLRPEIVQRLVLENESSRQKNVQELWAIQLDKNTHRSLSNGRSIGPCISFAAWVDSPAKRTAALKELCERWRDSGMFPEVCGPKKWRNEMYAIYADPFGAHDHPDRDTGGKPLNYVFEMERSACALFGVITYGVHMSIYEEDVDDKGRKSLRIWVPTRALTKPTWPGYLDNTVAGGIPSGMSPFESLVKECMEEASLPDNVVRNRIQANGAVSYFFRTSKGWLQPEVQYIYDIAVPKDADKSLFQPRPLDGEVESFELMSQDEVIENLRAGLFKPNCGAVIIDLFIRLGFITPDNEPEYMKLVTRIHSNFDYSKWKQ</sequence>
<name>A0A8H5ES57_9AGAR</name>
<dbReference type="InterPro" id="IPR000086">
    <property type="entry name" value="NUDIX_hydrolase_dom"/>
</dbReference>
<evidence type="ECO:0000259" key="1">
    <source>
        <dbReference type="PROSITE" id="PS51462"/>
    </source>
</evidence>
<organism evidence="2 3">
    <name type="scientific">Ephemerocybe angulata</name>
    <dbReference type="NCBI Taxonomy" id="980116"/>
    <lineage>
        <taxon>Eukaryota</taxon>
        <taxon>Fungi</taxon>
        <taxon>Dikarya</taxon>
        <taxon>Basidiomycota</taxon>
        <taxon>Agaricomycotina</taxon>
        <taxon>Agaricomycetes</taxon>
        <taxon>Agaricomycetidae</taxon>
        <taxon>Agaricales</taxon>
        <taxon>Agaricineae</taxon>
        <taxon>Psathyrellaceae</taxon>
        <taxon>Ephemerocybe</taxon>
    </lineage>
</organism>
<dbReference type="Pfam" id="PF00293">
    <property type="entry name" value="NUDIX"/>
    <property type="match status" value="1"/>
</dbReference>
<dbReference type="SUPFAM" id="SSF55811">
    <property type="entry name" value="Nudix"/>
    <property type="match status" value="1"/>
</dbReference>
<evidence type="ECO:0000313" key="2">
    <source>
        <dbReference type="EMBL" id="KAF5310376.1"/>
    </source>
</evidence>
<keyword evidence="3" id="KW-1185">Reference proteome</keyword>
<dbReference type="FunFam" id="3.90.79.10:FF:000019">
    <property type="entry name" value="Thiamin pyrophosphokinase, putative"/>
    <property type="match status" value="1"/>
</dbReference>
<feature type="domain" description="Nudix hydrolase" evidence="1">
    <location>
        <begin position="187"/>
        <end position="337"/>
    </location>
</feature>
<dbReference type="OrthoDB" id="10261522at2759"/>
<dbReference type="EMBL" id="JAACJK010000230">
    <property type="protein sequence ID" value="KAF5310376.1"/>
    <property type="molecule type" value="Genomic_DNA"/>
</dbReference>
<protein>
    <recommendedName>
        <fullName evidence="1">Nudix hydrolase domain-containing protein</fullName>
    </recommendedName>
</protein>
<dbReference type="GO" id="GO:0044715">
    <property type="term" value="F:8-oxo-dGDP phosphatase activity"/>
    <property type="evidence" value="ECO:0007669"/>
    <property type="project" value="UniProtKB-ARBA"/>
</dbReference>
<dbReference type="PANTHER" id="PTHR13622:SF8">
    <property type="entry name" value="THIAMIN PYROPHOSPHOKINASE 1"/>
    <property type="match status" value="1"/>
</dbReference>
<reference evidence="2 3" key="1">
    <citation type="journal article" date="2020" name="ISME J.">
        <title>Uncovering the hidden diversity of litter-decomposition mechanisms in mushroom-forming fungi.</title>
        <authorList>
            <person name="Floudas D."/>
            <person name="Bentzer J."/>
            <person name="Ahren D."/>
            <person name="Johansson T."/>
            <person name="Persson P."/>
            <person name="Tunlid A."/>
        </authorList>
    </citation>
    <scope>NUCLEOTIDE SEQUENCE [LARGE SCALE GENOMIC DNA]</scope>
    <source>
        <strain evidence="2 3">CBS 175.51</strain>
    </source>
</reference>
<dbReference type="InterPro" id="IPR015797">
    <property type="entry name" value="NUDIX_hydrolase-like_dom_sf"/>
</dbReference>
<dbReference type="PANTHER" id="PTHR13622">
    <property type="entry name" value="THIAMIN PYROPHOSPHOKINASE"/>
    <property type="match status" value="1"/>
</dbReference>
<dbReference type="CDD" id="cd03676">
    <property type="entry name" value="NUDIX_Tnr3_like"/>
    <property type="match status" value="1"/>
</dbReference>
<dbReference type="PROSITE" id="PS51462">
    <property type="entry name" value="NUDIX"/>
    <property type="match status" value="1"/>
</dbReference>
<proteinExistence type="predicted"/>
<evidence type="ECO:0000313" key="3">
    <source>
        <dbReference type="Proteomes" id="UP000541558"/>
    </source>
</evidence>
<dbReference type="Gene3D" id="3.90.79.10">
    <property type="entry name" value="Nucleoside Triphosphate Pyrophosphohydrolase"/>
    <property type="match status" value="1"/>
</dbReference>
<dbReference type="AlphaFoldDB" id="A0A8H5ES57"/>